<dbReference type="PANTHER" id="PTHR24421">
    <property type="entry name" value="NITRATE/NITRITE SENSOR PROTEIN NARX-RELATED"/>
    <property type="match status" value="1"/>
</dbReference>
<comment type="catalytic activity">
    <reaction evidence="1">
        <text>ATP + protein L-histidine = ADP + protein N-phospho-L-histidine.</text>
        <dbReference type="EC" id="2.7.13.3"/>
    </reaction>
</comment>
<evidence type="ECO:0000256" key="4">
    <source>
        <dbReference type="ARBA" id="ARBA00022679"/>
    </source>
</evidence>
<dbReference type="InterPro" id="IPR050482">
    <property type="entry name" value="Sensor_HK_TwoCompSys"/>
</dbReference>
<proteinExistence type="predicted"/>
<feature type="transmembrane region" description="Helical" evidence="9">
    <location>
        <begin position="142"/>
        <end position="161"/>
    </location>
</feature>
<dbReference type="Gene3D" id="1.20.5.1930">
    <property type="match status" value="1"/>
</dbReference>
<dbReference type="GO" id="GO:0016020">
    <property type="term" value="C:membrane"/>
    <property type="evidence" value="ECO:0007669"/>
    <property type="project" value="InterPro"/>
</dbReference>
<feature type="transmembrane region" description="Helical" evidence="9">
    <location>
        <begin position="48"/>
        <end position="66"/>
    </location>
</feature>
<keyword evidence="8" id="KW-0902">Two-component regulatory system</keyword>
<evidence type="ECO:0000256" key="7">
    <source>
        <dbReference type="ARBA" id="ARBA00022840"/>
    </source>
</evidence>
<dbReference type="RefSeq" id="WP_185985863.1">
    <property type="nucleotide sequence ID" value="NZ_BAAALZ010000003.1"/>
</dbReference>
<comment type="caution">
    <text evidence="11">The sequence shown here is derived from an EMBL/GenBank/DDBJ whole genome shotgun (WGS) entry which is preliminary data.</text>
</comment>
<keyword evidence="9" id="KW-0812">Transmembrane</keyword>
<dbReference type="InterPro" id="IPR011712">
    <property type="entry name" value="Sig_transdc_His_kin_sub3_dim/P"/>
</dbReference>
<evidence type="ECO:0000256" key="3">
    <source>
        <dbReference type="ARBA" id="ARBA00022553"/>
    </source>
</evidence>
<feature type="transmembrane region" description="Helical" evidence="9">
    <location>
        <begin position="116"/>
        <end position="136"/>
    </location>
</feature>
<keyword evidence="7" id="KW-0067">ATP-binding</keyword>
<dbReference type="GO" id="GO:0005524">
    <property type="term" value="F:ATP binding"/>
    <property type="evidence" value="ECO:0007669"/>
    <property type="project" value="UniProtKB-KW"/>
</dbReference>
<organism evidence="11 12">
    <name type="scientific">Leucobacter aridicollis</name>
    <dbReference type="NCBI Taxonomy" id="283878"/>
    <lineage>
        <taxon>Bacteria</taxon>
        <taxon>Bacillati</taxon>
        <taxon>Actinomycetota</taxon>
        <taxon>Actinomycetes</taxon>
        <taxon>Micrococcales</taxon>
        <taxon>Microbacteriaceae</taxon>
        <taxon>Leucobacter</taxon>
    </lineage>
</organism>
<feature type="domain" description="Signal transduction histidine kinase subgroup 3 dimerisation and phosphoacceptor" evidence="10">
    <location>
        <begin position="186"/>
        <end position="259"/>
    </location>
</feature>
<evidence type="ECO:0000313" key="11">
    <source>
        <dbReference type="EMBL" id="NYD25359.1"/>
    </source>
</evidence>
<evidence type="ECO:0000256" key="9">
    <source>
        <dbReference type="SAM" id="Phobius"/>
    </source>
</evidence>
<dbReference type="Proteomes" id="UP000586095">
    <property type="component" value="Unassembled WGS sequence"/>
</dbReference>
<feature type="transmembrane region" description="Helical" evidence="9">
    <location>
        <begin position="20"/>
        <end position="41"/>
    </location>
</feature>
<dbReference type="InterPro" id="IPR036890">
    <property type="entry name" value="HATPase_C_sf"/>
</dbReference>
<feature type="transmembrane region" description="Helical" evidence="9">
    <location>
        <begin position="72"/>
        <end position="104"/>
    </location>
</feature>
<accession>A0A852R4G1</accession>
<keyword evidence="9" id="KW-1133">Transmembrane helix</keyword>
<evidence type="ECO:0000256" key="1">
    <source>
        <dbReference type="ARBA" id="ARBA00000085"/>
    </source>
</evidence>
<keyword evidence="12" id="KW-1185">Reference proteome</keyword>
<dbReference type="EMBL" id="JACCBD010000001">
    <property type="protein sequence ID" value="NYD25359.1"/>
    <property type="molecule type" value="Genomic_DNA"/>
</dbReference>
<evidence type="ECO:0000256" key="5">
    <source>
        <dbReference type="ARBA" id="ARBA00022741"/>
    </source>
</evidence>
<dbReference type="Gene3D" id="3.30.565.10">
    <property type="entry name" value="Histidine kinase-like ATPase, C-terminal domain"/>
    <property type="match status" value="1"/>
</dbReference>
<dbReference type="GO" id="GO:0000155">
    <property type="term" value="F:phosphorelay sensor kinase activity"/>
    <property type="evidence" value="ECO:0007669"/>
    <property type="project" value="InterPro"/>
</dbReference>
<keyword evidence="9" id="KW-0472">Membrane</keyword>
<protein>
    <recommendedName>
        <fullName evidence="2">histidine kinase</fullName>
        <ecNumber evidence="2">2.7.13.3</ecNumber>
    </recommendedName>
</protein>
<evidence type="ECO:0000256" key="8">
    <source>
        <dbReference type="ARBA" id="ARBA00023012"/>
    </source>
</evidence>
<dbReference type="EC" id="2.7.13.3" evidence="2"/>
<evidence type="ECO:0000256" key="2">
    <source>
        <dbReference type="ARBA" id="ARBA00012438"/>
    </source>
</evidence>
<dbReference type="AlphaFoldDB" id="A0A852R4G1"/>
<reference evidence="11 12" key="1">
    <citation type="submission" date="2020-07" db="EMBL/GenBank/DDBJ databases">
        <title>Sequencing the genomes of 1000 actinobacteria strains.</title>
        <authorList>
            <person name="Klenk H.-P."/>
        </authorList>
    </citation>
    <scope>NUCLEOTIDE SEQUENCE [LARGE SCALE GENOMIC DNA]</scope>
    <source>
        <strain evidence="11 12">DSM 17380</strain>
    </source>
</reference>
<dbReference type="PANTHER" id="PTHR24421:SF10">
    <property type="entry name" value="NITRATE_NITRITE SENSOR PROTEIN NARQ"/>
    <property type="match status" value="1"/>
</dbReference>
<keyword evidence="3" id="KW-0597">Phosphoprotein</keyword>
<gene>
    <name evidence="11" type="ORF">BJ960_000162</name>
</gene>
<dbReference type="Pfam" id="PF07730">
    <property type="entry name" value="HisKA_3"/>
    <property type="match status" value="1"/>
</dbReference>
<evidence type="ECO:0000313" key="12">
    <source>
        <dbReference type="Proteomes" id="UP000586095"/>
    </source>
</evidence>
<name>A0A852R4G1_9MICO</name>
<keyword evidence="4" id="KW-0808">Transferase</keyword>
<sequence>MQADWVKTLPAHPGRRDALIAAFWLVVGGVAWGLGFTGIWGQLAVFEAPRWAFLVTLAAAAAPLLMRSRRPFLALGLGAAVALADTLLGASVAVVFVFTDLIYAAVKYGSPRAVRILLRLAGFAAAALAAALVLVTPTHPEIAVALVQWGLIVAVSGLWGWNVRAERASTAAELATRHASDTRELRTRIAHDLHDLVANQIAVAGLHIEAAKLQAAKLDRADPDAGPRTDLSALQQSLDRAKNGTDRAHHELRGLISVLTLVDEAGSGAPIDTGEELASIAGLLPAGRAVHWAESADETISRALAREQTARVRILLRSLQELAANAAKHGTGDVEVRAEHLEGVTEQPDGRALRIAVSNARGAGAHPLPTGTGLGIEGTRVLLESVGGTLRSGADGATWRAVLELPTLGARRGGRVPPEGSR</sequence>
<keyword evidence="5" id="KW-0547">Nucleotide-binding</keyword>
<dbReference type="GO" id="GO:0046983">
    <property type="term" value="F:protein dimerization activity"/>
    <property type="evidence" value="ECO:0007669"/>
    <property type="project" value="InterPro"/>
</dbReference>
<keyword evidence="6 11" id="KW-0418">Kinase</keyword>
<evidence type="ECO:0000259" key="10">
    <source>
        <dbReference type="Pfam" id="PF07730"/>
    </source>
</evidence>
<evidence type="ECO:0000256" key="6">
    <source>
        <dbReference type="ARBA" id="ARBA00022777"/>
    </source>
</evidence>